<organism evidence="7 8">
    <name type="scientific">Popillia japonica</name>
    <name type="common">Japanese beetle</name>
    <dbReference type="NCBI Taxonomy" id="7064"/>
    <lineage>
        <taxon>Eukaryota</taxon>
        <taxon>Metazoa</taxon>
        <taxon>Ecdysozoa</taxon>
        <taxon>Arthropoda</taxon>
        <taxon>Hexapoda</taxon>
        <taxon>Insecta</taxon>
        <taxon>Pterygota</taxon>
        <taxon>Neoptera</taxon>
        <taxon>Endopterygota</taxon>
        <taxon>Coleoptera</taxon>
        <taxon>Polyphaga</taxon>
        <taxon>Scarabaeiformia</taxon>
        <taxon>Scarabaeidae</taxon>
        <taxon>Rutelinae</taxon>
        <taxon>Popillia</taxon>
    </lineage>
</organism>
<dbReference type="GO" id="GO:0016020">
    <property type="term" value="C:membrane"/>
    <property type="evidence" value="ECO:0007669"/>
    <property type="project" value="UniProtKB-SubCell"/>
</dbReference>
<feature type="domain" description="SEC7" evidence="6">
    <location>
        <begin position="417"/>
        <end position="659"/>
    </location>
</feature>
<dbReference type="InterPro" id="IPR016024">
    <property type="entry name" value="ARM-type_fold"/>
</dbReference>
<name>A0AAW1KL02_POPJA</name>
<feature type="region of interest" description="Disordered" evidence="5">
    <location>
        <begin position="1791"/>
        <end position="1812"/>
    </location>
</feature>
<dbReference type="SMART" id="SM00222">
    <property type="entry name" value="Sec7"/>
    <property type="match status" value="1"/>
</dbReference>
<comment type="subcellular location">
    <subcellularLocation>
        <location evidence="2">Cytoplasm</location>
    </subcellularLocation>
    <subcellularLocation>
        <location evidence="1">Membrane</location>
    </subcellularLocation>
</comment>
<feature type="compositionally biased region" description="Low complexity" evidence="5">
    <location>
        <begin position="1192"/>
        <end position="1205"/>
    </location>
</feature>
<keyword evidence="4" id="KW-0472">Membrane</keyword>
<dbReference type="InterPro" id="IPR000904">
    <property type="entry name" value="Sec7_dom"/>
</dbReference>
<reference evidence="7 8" key="1">
    <citation type="journal article" date="2024" name="BMC Genomics">
        <title>De novo assembly and annotation of Popillia japonica's genome with initial clues to its potential as an invasive pest.</title>
        <authorList>
            <person name="Cucini C."/>
            <person name="Boschi S."/>
            <person name="Funari R."/>
            <person name="Cardaioli E."/>
            <person name="Iannotti N."/>
            <person name="Marturano G."/>
            <person name="Paoli F."/>
            <person name="Bruttini M."/>
            <person name="Carapelli A."/>
            <person name="Frati F."/>
            <person name="Nardi F."/>
        </authorList>
    </citation>
    <scope>NUCLEOTIDE SEQUENCE [LARGE SCALE GENOMIC DNA]</scope>
    <source>
        <strain evidence="7">DMR45628</strain>
    </source>
</reference>
<dbReference type="EMBL" id="JASPKY010000219">
    <property type="protein sequence ID" value="KAK9719461.1"/>
    <property type="molecule type" value="Genomic_DNA"/>
</dbReference>
<dbReference type="GO" id="GO:0005737">
    <property type="term" value="C:cytoplasm"/>
    <property type="evidence" value="ECO:0007669"/>
    <property type="project" value="UniProtKB-SubCell"/>
</dbReference>
<feature type="region of interest" description="Disordered" evidence="5">
    <location>
        <begin position="1835"/>
        <end position="1869"/>
    </location>
</feature>
<protein>
    <submittedName>
        <fullName evidence="7">Dimerization and cyclophilin-binding domain of Mon2</fullName>
    </submittedName>
</protein>
<feature type="region of interest" description="Disordered" evidence="5">
    <location>
        <begin position="1192"/>
        <end position="1215"/>
    </location>
</feature>
<keyword evidence="3" id="KW-0963">Cytoplasm</keyword>
<evidence type="ECO:0000256" key="3">
    <source>
        <dbReference type="ARBA" id="ARBA00022490"/>
    </source>
</evidence>
<dbReference type="Proteomes" id="UP001458880">
    <property type="component" value="Unassembled WGS sequence"/>
</dbReference>
<evidence type="ECO:0000313" key="8">
    <source>
        <dbReference type="Proteomes" id="UP001458880"/>
    </source>
</evidence>
<dbReference type="SUPFAM" id="SSF48425">
    <property type="entry name" value="Sec7 domain"/>
    <property type="match status" value="1"/>
</dbReference>
<evidence type="ECO:0000256" key="2">
    <source>
        <dbReference type="ARBA" id="ARBA00004496"/>
    </source>
</evidence>
<dbReference type="InterPro" id="IPR035999">
    <property type="entry name" value="Sec7_dom_sf"/>
</dbReference>
<evidence type="ECO:0000256" key="4">
    <source>
        <dbReference type="ARBA" id="ARBA00023136"/>
    </source>
</evidence>
<dbReference type="InterPro" id="IPR015403">
    <property type="entry name" value="Mon2/Sec7/BIG1-like_HDS"/>
</dbReference>
<dbReference type="Gene3D" id="1.10.1000.11">
    <property type="entry name" value="Arf Nucleotide-binding Site Opener,domain 2"/>
    <property type="match status" value="1"/>
</dbReference>
<dbReference type="InterPro" id="IPR032629">
    <property type="entry name" value="DCB_dom"/>
</dbReference>
<gene>
    <name evidence="7" type="ORF">QE152_g22614</name>
</gene>
<feature type="region of interest" description="Disordered" evidence="5">
    <location>
        <begin position="457"/>
        <end position="496"/>
    </location>
</feature>
<evidence type="ECO:0000259" key="6">
    <source>
        <dbReference type="SMART" id="SM00222"/>
    </source>
</evidence>
<evidence type="ECO:0000256" key="5">
    <source>
        <dbReference type="SAM" id="MobiDB-lite"/>
    </source>
</evidence>
<evidence type="ECO:0000256" key="1">
    <source>
        <dbReference type="ARBA" id="ARBA00004370"/>
    </source>
</evidence>
<accession>A0AAW1KL02</accession>
<dbReference type="InterPro" id="IPR023394">
    <property type="entry name" value="Sec7_C_sf"/>
</dbReference>
<dbReference type="SUPFAM" id="SSF48371">
    <property type="entry name" value="ARM repeat"/>
    <property type="match status" value="1"/>
</dbReference>
<comment type="caution">
    <text evidence="7">The sequence shown here is derived from an EMBL/GenBank/DDBJ whole genome shotgun (WGS) entry which is preliminary data.</text>
</comment>
<dbReference type="GO" id="GO:0032012">
    <property type="term" value="P:regulation of ARF protein signal transduction"/>
    <property type="evidence" value="ECO:0007669"/>
    <property type="project" value="InterPro"/>
</dbReference>
<dbReference type="Pfam" id="PF09324">
    <property type="entry name" value="Sec7-like_HDS"/>
    <property type="match status" value="1"/>
</dbReference>
<dbReference type="GO" id="GO:0005085">
    <property type="term" value="F:guanyl-nucleotide exchange factor activity"/>
    <property type="evidence" value="ECO:0007669"/>
    <property type="project" value="InterPro"/>
</dbReference>
<proteinExistence type="predicted"/>
<dbReference type="Pfam" id="PF16213">
    <property type="entry name" value="DCB"/>
    <property type="match status" value="1"/>
</dbReference>
<keyword evidence="8" id="KW-1185">Reference proteome</keyword>
<sequence length="2078" mass="232536">MEDLLLSIIKECNGSKLTHIKSSAQEAYDLLCSQHSLLRSPSHELRSTCFLPLKQSLESKKSKLISLAVTGLNKIVRDERFQSGTEPEDDSLWLPAQLLHATASILTQCEDTQVQVLRVVLSLACSASWALNGRLVMLLISRCGETYENGTQPIRAAAQAAASQTLTAFCTFLDEECQEIIQQQLKHKNSGSSAEMVYNKTSPVACFNEAIPVMQYICSRLEEMKTFPKSNDTTVFLLECLLTLVNTLPQSVHTNTHFTTFLWQRFCPALLALLGAPGDPSSQGLTNSQTKIVYSIGIQVVRLVGRERHLRPVLEALFHRMLLLPSPIKRLEPLRAAKELLRSPARLADLLLLSGPIHRHAGDDMAIIRLIMDSIEESAQCNEPNIVLASVECVGALLGSLEALCRGEGLTLEDAETTDTRYPTLEQTDYTGPLTYQSLARLPKPYRDVVANLKYQSDSDSSGIDGGGQVDEGASDTDCSGATEGPEEYGSQSEDSIMDDESFLTNQQLQKLHHLPKSLNLGRAGIEECNTDMERHNARHFVKTLQNILLPNLLTLRSSIQIDDVLQEFASKCCQHNSAQSYEITTIMNADGIYLATYSALLLNLKLIQCGHYDENLKDSSIPLTETQFVDEVHGSGVLVYVSATWLCELYQSVLAKSLLELAGYNPKVQPQPALINLLVDVGGFGSSQLLTDWQKLQKVHGLPENSPEIEAGIKLSRRVLTCCWASVISVLGGALGEKPHLASSTSAISRLVVRRSRQRYKQRLRDDVITASLEGLHKAASLSNTLKLQSRSSSILSLLSASSCKNQGAKLPASHALSLDVLLSKGLALGSHSSACWPHVFSACITVAYLEHALFSKTGSAQLLMVAQTTQNNIVTSTTCTNRMERLNLNFSSNVPDEETCVDVYSFLQNTNSYNSTQSQNDTTVAEIVDKSGVLNSQGKGILSGVHAAKVCCVLSSKADELFHSAALRLALPGLYSFLTELCKSSHSQLFTRYEESPNTQKKWWRKELEAQQKPPTTLLLHRIGEVTLKCIRSGRPLIHTMKMWSIVGPHFMQAACHKDRTVSKKAVQCIHDTVTALLNEQTELPHFHFNEALFKPFENLLCLELCDPDVQDQIVSCLCEFVEANRTEICSGWRPLFGTLRVANSKHNAAAILDVFKIFLQTDNTLVFANAALDYILCLLSHIRNSNVDDNNENNPTINNNTTKYQDKTQKDEKNVAIQDKKNVFTEKESEFSNKPSNNVADLCVESLQLLQNCAAILSVMYNMPKCPVFNVSHRMNIETDPQLVDPIIQNNEVNNFNQENLDAISYKILGMKPDIKTCENETVTLSKIDRQNSCLKVWYVLLEGLASATVISPNKNQPYIVETLFKLLRDLIVNPGVNFGLYCINHLLLPTVQNWLRQNAKLQKSWDVWHNFKHCCGLASELVVDYIHHLQESKEFAESEDEAKKQENPYITLALKQLLIIMIECIAQPNENIARLGTSCVRHIILSVGQILTTHQWEILVTAMHRACTISLNPLHQLTLAFKQNSDSFYGDMATVKVAARKDSTVNENERLYELAQQVFLMQSQRNCNKCTGKMCECEQSIVIDDRSYVFLLYPLDMTSVLNPDLYTVRVPFRNLVVGILAHQMLIQTISSALLQNLNHVTPILNILQINSCSLRGILKHVNAKHVNILLKCLEMSNIRAKEFDLRPGLKFLTQKVGNLNKAANLYTQANTSEVVQIIVLIELCLDGIEKYSITPRNLKELLAREEKDKCHTDLDYIEQFLRRLRNKWEYLCESYISLTINIPDDDQISLPESKDENDSETYTNKEPVKMNKEKWISKPPFKLADFKRTDSFSSSTDSESYLEKDALPNVGNEEDSMAEDKRYRDKFDKQEIIGDTKVSKSKTDLNSTDDETNEMAAKFNKNPTKYNAIPGSIKYDTNTLLQMKTTLSSDSIISKMDEIKADICDNKETVEKIESMLEQYRQRKPIPLSIVANRSNPFSGSVLPPPQPIPPEIQQQRSLSIFRDAEAYKITRIETMEACLELLGSLSSDRLSPLALVLKDGAVMLISAQDEKIKMSAESLLQRMNISYVDDVFN</sequence>
<evidence type="ECO:0000313" key="7">
    <source>
        <dbReference type="EMBL" id="KAK9719461.1"/>
    </source>
</evidence>